<dbReference type="SUPFAM" id="SSF53271">
    <property type="entry name" value="PRTase-like"/>
    <property type="match status" value="1"/>
</dbReference>
<evidence type="ECO:0000256" key="6">
    <source>
        <dbReference type="ARBA" id="ARBA00022793"/>
    </source>
</evidence>
<dbReference type="GO" id="GO:0004588">
    <property type="term" value="F:orotate phosphoribosyltransferase activity"/>
    <property type="evidence" value="ECO:0007669"/>
    <property type="project" value="TreeGrafter"/>
</dbReference>
<keyword evidence="8" id="KW-0456">Lyase</keyword>
<protein>
    <recommendedName>
        <fullName evidence="5">Uridine 5'-monophosphate synthase</fullName>
        <ecNumber evidence="4">4.1.1.23</ecNumber>
    </recommendedName>
</protein>
<gene>
    <name evidence="12" type="ORF">AKO1_015787</name>
</gene>
<evidence type="ECO:0000256" key="8">
    <source>
        <dbReference type="ARBA" id="ARBA00023239"/>
    </source>
</evidence>
<evidence type="ECO:0000256" key="7">
    <source>
        <dbReference type="ARBA" id="ARBA00022975"/>
    </source>
</evidence>
<dbReference type="GO" id="GO:0004590">
    <property type="term" value="F:orotidine-5'-phosphate decarboxylase activity"/>
    <property type="evidence" value="ECO:0007669"/>
    <property type="project" value="UniProtKB-EC"/>
</dbReference>
<feature type="binding site" evidence="10">
    <location>
        <position position="439"/>
    </location>
    <ligand>
        <name>substrate</name>
    </ligand>
</feature>
<organism evidence="12 13">
    <name type="scientific">Acrasis kona</name>
    <dbReference type="NCBI Taxonomy" id="1008807"/>
    <lineage>
        <taxon>Eukaryota</taxon>
        <taxon>Discoba</taxon>
        <taxon>Heterolobosea</taxon>
        <taxon>Tetramitia</taxon>
        <taxon>Eutetramitia</taxon>
        <taxon>Acrasidae</taxon>
        <taxon>Acrasis</taxon>
    </lineage>
</organism>
<evidence type="ECO:0000256" key="1">
    <source>
        <dbReference type="ARBA" id="ARBA00004861"/>
    </source>
</evidence>
<feature type="active site" description="For OMPdecase activity" evidence="9">
    <location>
        <position position="296"/>
    </location>
</feature>
<feature type="binding site" evidence="10">
    <location>
        <position position="234"/>
    </location>
    <ligand>
        <name>substrate</name>
    </ligand>
</feature>
<feature type="binding site" evidence="10">
    <location>
        <position position="440"/>
    </location>
    <ligand>
        <name>substrate</name>
    </ligand>
</feature>
<proteinExistence type="inferred from homology"/>
<evidence type="ECO:0000313" key="12">
    <source>
        <dbReference type="EMBL" id="KAL0488562.1"/>
    </source>
</evidence>
<dbReference type="InterPro" id="IPR001754">
    <property type="entry name" value="OMPdeCOase_dom"/>
</dbReference>
<dbReference type="Proteomes" id="UP001431209">
    <property type="component" value="Unassembled WGS sequence"/>
</dbReference>
<comment type="similarity">
    <text evidence="2">In the N-terminal section; belongs to the purine/pyrimidine phosphoribosyltransferase family.</text>
</comment>
<keyword evidence="7" id="KW-0665">Pyrimidine biosynthesis</keyword>
<dbReference type="InterPro" id="IPR029057">
    <property type="entry name" value="PRTase-like"/>
</dbReference>
<reference evidence="12 13" key="1">
    <citation type="submission" date="2024-03" db="EMBL/GenBank/DDBJ databases">
        <title>The Acrasis kona genome and developmental transcriptomes reveal deep origins of eukaryotic multicellular pathways.</title>
        <authorList>
            <person name="Sheikh S."/>
            <person name="Fu C.-J."/>
            <person name="Brown M.W."/>
            <person name="Baldauf S.L."/>
        </authorList>
    </citation>
    <scope>NUCLEOTIDE SEQUENCE [LARGE SCALE GENOMIC DNA]</scope>
    <source>
        <strain evidence="12 13">ATCC MYA-3509</strain>
    </source>
</reference>
<evidence type="ECO:0000256" key="2">
    <source>
        <dbReference type="ARBA" id="ARBA00006221"/>
    </source>
</evidence>
<dbReference type="GO" id="GO:0006207">
    <property type="term" value="P:'de novo' pyrimidine nucleobase biosynthetic process"/>
    <property type="evidence" value="ECO:0007669"/>
    <property type="project" value="InterPro"/>
</dbReference>
<dbReference type="CDD" id="cd04725">
    <property type="entry name" value="OMP_decarboxylase_like"/>
    <property type="match status" value="1"/>
</dbReference>
<dbReference type="SMART" id="SM00934">
    <property type="entry name" value="OMPdecase"/>
    <property type="match status" value="1"/>
</dbReference>
<feature type="active site" description="For OMPdecase activity" evidence="9">
    <location>
        <position position="293"/>
    </location>
</feature>
<dbReference type="AlphaFoldDB" id="A0AAW2ZGX7"/>
<keyword evidence="6" id="KW-0210">Decarboxylase</keyword>
<feature type="binding site" evidence="10">
    <location>
        <position position="354"/>
    </location>
    <ligand>
        <name>substrate</name>
    </ligand>
</feature>
<dbReference type="Gene3D" id="3.20.20.70">
    <property type="entry name" value="Aldolase class I"/>
    <property type="match status" value="1"/>
</dbReference>
<sequence>MRSVVSHPKLLSQISEIMYESIIKPKILDRLNENSGRNVLCGVPYSALTFATALSIKHEFPMLIARKEQKQYGTGKLIEGLLEEPMNCIVIEDVITSGASITEVVAKLVNEKFVSVKDAVVFFNRQQIHSDSPDCDILLSNGVRVHSVLNITQFVEILHEKRCIGSDVVDSIKQYIEGNQIKLGQTVSKPNIKELSYGQRAELLKSLPSAKENFAIDLFELMESKQSNLSVACDVEDQDELLELAEQVGPEVVMLKTHIDILRPSKTLTMQQFADKLTQIAEKHKFFIFEDRKFADIGSVTKQQYVGGPFDIAKWAHVTNCHLVSGTSSVVKGIQEGAQQVGKRRGLLLIAKMSTSDTLTNEDTEKVAVEVAQKHFDFVSGFICQGRLEMPKGNENDWFKYVYCTPGVQLDQKGDNLGQQYNTPQHIVGVKKSDLIIVGRGIYKQQNRAEAACLYRKQGWSAYLERLE</sequence>
<feature type="binding site" evidence="10">
    <location>
        <position position="256"/>
    </location>
    <ligand>
        <name>substrate</name>
    </ligand>
</feature>
<comment type="caution">
    <text evidence="12">The sequence shown here is derived from an EMBL/GenBank/DDBJ whole genome shotgun (WGS) entry which is preliminary data.</text>
</comment>
<dbReference type="Pfam" id="PF00156">
    <property type="entry name" value="Pribosyltran"/>
    <property type="match status" value="1"/>
</dbReference>
<feature type="binding site" evidence="10">
    <location>
        <position position="419"/>
    </location>
    <ligand>
        <name>substrate</name>
    </ligand>
</feature>
<accession>A0AAW2ZGX7</accession>
<name>A0AAW2ZGX7_9EUKA</name>
<dbReference type="CDD" id="cd06223">
    <property type="entry name" value="PRTases_typeI"/>
    <property type="match status" value="1"/>
</dbReference>
<evidence type="ECO:0000256" key="3">
    <source>
        <dbReference type="ARBA" id="ARBA00009769"/>
    </source>
</evidence>
<dbReference type="GO" id="GO:0044205">
    <property type="term" value="P:'de novo' UMP biosynthetic process"/>
    <property type="evidence" value="ECO:0007669"/>
    <property type="project" value="InterPro"/>
</dbReference>
<dbReference type="PANTHER" id="PTHR19278">
    <property type="entry name" value="OROTATE PHOSPHORIBOSYLTRANSFERASE"/>
    <property type="match status" value="1"/>
</dbReference>
<evidence type="ECO:0000259" key="11">
    <source>
        <dbReference type="SMART" id="SM00934"/>
    </source>
</evidence>
<evidence type="ECO:0000313" key="13">
    <source>
        <dbReference type="Proteomes" id="UP001431209"/>
    </source>
</evidence>
<dbReference type="FunFam" id="3.20.20.70:FF:000114">
    <property type="entry name" value="Decarboxylase,orotidine phosphate"/>
    <property type="match status" value="1"/>
</dbReference>
<dbReference type="Pfam" id="PF00215">
    <property type="entry name" value="OMPdecase"/>
    <property type="match status" value="1"/>
</dbReference>
<dbReference type="SUPFAM" id="SSF51366">
    <property type="entry name" value="Ribulose-phoshate binding barrel"/>
    <property type="match status" value="1"/>
</dbReference>
<dbReference type="InterPro" id="IPR000836">
    <property type="entry name" value="PRTase_dom"/>
</dbReference>
<evidence type="ECO:0000256" key="5">
    <source>
        <dbReference type="ARBA" id="ARBA00015047"/>
    </source>
</evidence>
<dbReference type="NCBIfam" id="TIGR01740">
    <property type="entry name" value="pyrF"/>
    <property type="match status" value="1"/>
</dbReference>
<comment type="pathway">
    <text evidence="1">Pyrimidine metabolism; UMP biosynthesis via de novo pathway; UMP from orotate: step 2/2.</text>
</comment>
<evidence type="ECO:0000256" key="10">
    <source>
        <dbReference type="PIRSR" id="PIRSR614732-2"/>
    </source>
</evidence>
<feature type="active site" description="For OMPdecase activity" evidence="9">
    <location>
        <position position="291"/>
    </location>
</feature>
<dbReference type="PANTHER" id="PTHR19278:SF9">
    <property type="entry name" value="URIDINE 5'-MONOPHOSPHATE SYNTHASE"/>
    <property type="match status" value="1"/>
</dbReference>
<dbReference type="Gene3D" id="3.40.50.2020">
    <property type="match status" value="1"/>
</dbReference>
<evidence type="ECO:0000256" key="9">
    <source>
        <dbReference type="PIRSR" id="PIRSR614732-1"/>
    </source>
</evidence>
<dbReference type="InterPro" id="IPR014732">
    <property type="entry name" value="OMPdecase"/>
</dbReference>
<feature type="domain" description="Orotidine 5'-phosphate decarboxylase" evidence="11">
    <location>
        <begin position="228"/>
        <end position="455"/>
    </location>
</feature>
<dbReference type="InterPro" id="IPR011060">
    <property type="entry name" value="RibuloseP-bd_barrel"/>
</dbReference>
<dbReference type="EC" id="4.1.1.23" evidence="4"/>
<keyword evidence="13" id="KW-1185">Reference proteome</keyword>
<dbReference type="EMBL" id="JAOPGA020001449">
    <property type="protein sequence ID" value="KAL0488562.1"/>
    <property type="molecule type" value="Genomic_DNA"/>
</dbReference>
<dbReference type="InterPro" id="IPR013785">
    <property type="entry name" value="Aldolase_TIM"/>
</dbReference>
<evidence type="ECO:0000256" key="4">
    <source>
        <dbReference type="ARBA" id="ARBA00012321"/>
    </source>
</evidence>
<comment type="similarity">
    <text evidence="3">In the C-terminal section; belongs to the OMP decarboxylase family.</text>
</comment>